<feature type="region of interest" description="Disordered" evidence="18">
    <location>
        <begin position="1"/>
        <end position="28"/>
    </location>
</feature>
<proteinExistence type="inferred from homology"/>
<organism evidence="19 20">
    <name type="scientific">Soybean mild mottle virus</name>
    <dbReference type="NCBI Taxonomy" id="761701"/>
    <lineage>
        <taxon>Viruses</taxon>
        <taxon>Monodnaviria</taxon>
        <taxon>Shotokuvirae</taxon>
        <taxon>Cressdnaviricota</taxon>
        <taxon>Repensiviricetes</taxon>
        <taxon>Geplafuvirales</taxon>
        <taxon>Geminiviridae</taxon>
        <taxon>Begomovirus</taxon>
        <taxon>Begomovirus glycinevariati</taxon>
    </lineage>
</organism>
<evidence type="ECO:0000256" key="17">
    <source>
        <dbReference type="RuleBase" id="RU363028"/>
    </source>
</evidence>
<comment type="similarity">
    <text evidence="3 17">Belongs to the geminiviridae transcriptional activator protein family.</text>
</comment>
<keyword evidence="13 17" id="KW-0238">DNA-binding</keyword>
<evidence type="ECO:0000256" key="10">
    <source>
        <dbReference type="ARBA" id="ARBA00022723"/>
    </source>
</evidence>
<dbReference type="GO" id="GO:0019028">
    <property type="term" value="C:viral capsid"/>
    <property type="evidence" value="ECO:0007669"/>
    <property type="project" value="InterPro"/>
</dbReference>
<evidence type="ECO:0000256" key="5">
    <source>
        <dbReference type="ARBA" id="ARBA00022463"/>
    </source>
</evidence>
<keyword evidence="9" id="KW-1090">Inhibition of host innate immune response by virus</keyword>
<dbReference type="EMBL" id="GQ472984">
    <property type="protein sequence ID" value="ADG36412.1"/>
    <property type="molecule type" value="Genomic_DNA"/>
</dbReference>
<evidence type="ECO:0000256" key="8">
    <source>
        <dbReference type="ARBA" id="ARBA00022581"/>
    </source>
</evidence>
<evidence type="ECO:0000256" key="1">
    <source>
        <dbReference type="ARBA" id="ARBA00004147"/>
    </source>
</evidence>
<evidence type="ECO:0000256" key="18">
    <source>
        <dbReference type="SAM" id="MobiDB-lite"/>
    </source>
</evidence>
<dbReference type="GO" id="GO:0008270">
    <property type="term" value="F:zinc ion binding"/>
    <property type="evidence" value="ECO:0007669"/>
    <property type="project" value="UniProtKB-KW"/>
</dbReference>
<keyword evidence="16" id="KW-0899">Viral immunoevasion</keyword>
<evidence type="ECO:0000313" key="20">
    <source>
        <dbReference type="Proteomes" id="UP000203775"/>
    </source>
</evidence>
<accession>D6MTW2</accession>
<sequence>MRSSTPSKSHCSPPNIKAQHRDAKRHRATRRRRIDCPCGCSIYVHLDCTDHGFSHRGVTHTIGTRAWRVYLGGEQSPLFQTPPGRLWGDGSPIRRDEHSNNVQQLCQEEVGDSQMLPGFKDLSPLTESELEIFSSFQVFNDVVLE</sequence>
<dbReference type="GO" id="GO:0042025">
    <property type="term" value="C:host cell nucleus"/>
    <property type="evidence" value="ECO:0007669"/>
    <property type="project" value="UniProtKB-SubCell"/>
</dbReference>
<dbReference type="RefSeq" id="YP_003622551.1">
    <property type="nucleotide sequence ID" value="NC_014140.1"/>
</dbReference>
<dbReference type="InterPro" id="IPR000942">
    <property type="entry name" value="Gemini_AL2"/>
</dbReference>
<dbReference type="PRINTS" id="PR00230">
    <property type="entry name" value="GEMCOATAL2"/>
</dbReference>
<dbReference type="GO" id="GO:0030430">
    <property type="term" value="C:host cell cytoplasm"/>
    <property type="evidence" value="ECO:0007669"/>
    <property type="project" value="UniProtKB-SubCell"/>
</dbReference>
<dbReference type="GO" id="GO:0052170">
    <property type="term" value="P:symbiont-mediated suppression of host innate immune response"/>
    <property type="evidence" value="ECO:0007669"/>
    <property type="project" value="UniProtKB-KW"/>
</dbReference>
<name>D6MTW2_9GEMI</name>
<keyword evidence="15 17" id="KW-1035">Host cytoplasm</keyword>
<keyword evidence="11 17" id="KW-0863">Zinc-finger</keyword>
<dbReference type="KEGG" id="vg:9121925"/>
<keyword evidence="5 17" id="KW-0941">Suppressor of RNA silencing</keyword>
<gene>
    <name evidence="19" type="primary">C2</name>
</gene>
<comment type="function">
    <text evidence="17">Strong activator of the late viral genes promoters. Acts as a suppressor of RNA-mediated gene silencing, also known as post-transcriptional gene silencing (PTGS), a mechanism of plant viral defense that limits the accumulation of viral RNAs. Also suppresses the host basal defense by interacting with and inhibiting SNF1 kinase, a key regulator of cell metabolism implicated in innate antiviral defense. Determines pathogenicity.</text>
</comment>
<keyword evidence="12 17" id="KW-0862">Zinc</keyword>
<evidence type="ECO:0000256" key="14">
    <source>
        <dbReference type="ARBA" id="ARBA00023159"/>
    </source>
</evidence>
<evidence type="ECO:0000256" key="3">
    <source>
        <dbReference type="ARBA" id="ARBA00007672"/>
    </source>
</evidence>
<evidence type="ECO:0000256" key="11">
    <source>
        <dbReference type="ARBA" id="ARBA00022771"/>
    </source>
</evidence>
<evidence type="ECO:0000256" key="7">
    <source>
        <dbReference type="ARBA" id="ARBA00022562"/>
    </source>
</evidence>
<evidence type="ECO:0000313" key="19">
    <source>
        <dbReference type="EMBL" id="ADG36412.1"/>
    </source>
</evidence>
<keyword evidence="6" id="KW-0597">Phosphoprotein</keyword>
<dbReference type="OrthoDB" id="11041at10239"/>
<feature type="compositionally biased region" description="Polar residues" evidence="18">
    <location>
        <begin position="1"/>
        <end position="12"/>
    </location>
</feature>
<keyword evidence="7 17" id="KW-1048">Host nucleus</keyword>
<keyword evidence="8 17" id="KW-0945">Host-virus interaction</keyword>
<protein>
    <recommendedName>
        <fullName evidence="4 17">Transcriptional activator protein</fullName>
        <shortName evidence="17">TrAP</shortName>
    </recommendedName>
</protein>
<dbReference type="GO" id="GO:0003677">
    <property type="term" value="F:DNA binding"/>
    <property type="evidence" value="ECO:0007669"/>
    <property type="project" value="UniProtKB-KW"/>
</dbReference>
<reference evidence="19 20" key="1">
    <citation type="journal article" date="2010" name="Arch. Virol.">
        <title>Two new 'legumoviruses' (genus Begomovirus) naturally infecting soybean in Nigeria.</title>
        <authorList>
            <person name="Alabi O.J."/>
            <person name="Kumar P.L."/>
            <person name="Mgbechi-Ezeri J.U."/>
            <person name="Naidu R.A."/>
        </authorList>
    </citation>
    <scope>NUCLEOTIDE SEQUENCE [LARGE SCALE GENOMIC DNA]</scope>
    <source>
        <strain evidence="19">Sb17</strain>
    </source>
</reference>
<dbReference type="GO" id="GO:0005198">
    <property type="term" value="F:structural molecule activity"/>
    <property type="evidence" value="ECO:0007669"/>
    <property type="project" value="InterPro"/>
</dbReference>
<comment type="subcellular location">
    <subcellularLocation>
        <location evidence="2 17">Host cytoplasm</location>
    </subcellularLocation>
    <subcellularLocation>
        <location evidence="1 17">Host nucleus</location>
    </subcellularLocation>
</comment>
<evidence type="ECO:0000256" key="13">
    <source>
        <dbReference type="ARBA" id="ARBA00023125"/>
    </source>
</evidence>
<evidence type="ECO:0000256" key="9">
    <source>
        <dbReference type="ARBA" id="ARBA00022632"/>
    </source>
</evidence>
<evidence type="ECO:0000256" key="4">
    <source>
        <dbReference type="ARBA" id="ARBA00014388"/>
    </source>
</evidence>
<comment type="domain">
    <text evidence="17">The zinc finger and the transactivation region are involved in PTGS suppression.</text>
</comment>
<dbReference type="GeneID" id="9121925"/>
<evidence type="ECO:0000256" key="12">
    <source>
        <dbReference type="ARBA" id="ARBA00022833"/>
    </source>
</evidence>
<dbReference type="Proteomes" id="UP000203775">
    <property type="component" value="Segment DNA A"/>
</dbReference>
<keyword evidence="20" id="KW-1185">Reference proteome</keyword>
<evidence type="ECO:0000256" key="6">
    <source>
        <dbReference type="ARBA" id="ARBA00022553"/>
    </source>
</evidence>
<dbReference type="Pfam" id="PF01440">
    <property type="entry name" value="Gemini_AL2"/>
    <property type="match status" value="1"/>
</dbReference>
<evidence type="ECO:0000256" key="16">
    <source>
        <dbReference type="ARBA" id="ARBA00023280"/>
    </source>
</evidence>
<comment type="subunit">
    <text evidence="17">Monomer. Homodimer. Homooligomer. Self-interaction correlates with nuclear localization and efficient activation of transcription.</text>
</comment>
<evidence type="ECO:0000256" key="2">
    <source>
        <dbReference type="ARBA" id="ARBA00004192"/>
    </source>
</evidence>
<evidence type="ECO:0000256" key="15">
    <source>
        <dbReference type="ARBA" id="ARBA00023200"/>
    </source>
</evidence>
<keyword evidence="10 17" id="KW-0479">Metal-binding</keyword>
<keyword evidence="14 17" id="KW-0010">Activator</keyword>